<protein>
    <submittedName>
        <fullName evidence="1">DUF2490 domain-containing protein</fullName>
    </submittedName>
</protein>
<dbReference type="RefSeq" id="WP_342694576.1">
    <property type="nucleotide sequence ID" value="NZ_JBCGDO010000001.1"/>
</dbReference>
<name>A0ABU9N141_9FLAO</name>
<keyword evidence="2" id="KW-1185">Reference proteome</keyword>
<reference evidence="1 2" key="1">
    <citation type="submission" date="2024-03" db="EMBL/GenBank/DDBJ databases">
        <title>Two novel species of the genus Flavobacterium exhibiting potentially degradation of complex polysaccharides.</title>
        <authorList>
            <person name="Lian X."/>
        </authorList>
    </citation>
    <scope>NUCLEOTIDE SEQUENCE [LARGE SCALE GENOMIC DNA]</scope>
    <source>
        <strain evidence="2">j3</strain>
    </source>
</reference>
<dbReference type="Pfam" id="PF10677">
    <property type="entry name" value="DUF2490"/>
    <property type="match status" value="1"/>
</dbReference>
<evidence type="ECO:0000313" key="2">
    <source>
        <dbReference type="Proteomes" id="UP001460072"/>
    </source>
</evidence>
<dbReference type="InterPro" id="IPR019619">
    <property type="entry name" value="DUF2490"/>
</dbReference>
<dbReference type="Proteomes" id="UP001460072">
    <property type="component" value="Unassembled WGS sequence"/>
</dbReference>
<sequence>MKKIIFFLFAVCTSFAQNDLGSWNILNINMKINSKWSAFTEGQIRSLSFYDNFHYQELKVGVSYKIKTNFSVTTGIGDYNTYSEGGNFVRPMQNNEIRTWVQANLKNPFDYIIFEHRYRAEQRFTSNGYRNRFRYRLSAVVPLQGKKIEPKTFYLSAWNEIFFTDNEPFFERNRLFIGGGYEFSESFAVQTGYIHQFDYKINDETGRAFFNIALLYSFDLKKKEAHDFHPSTND</sequence>
<gene>
    <name evidence="1" type="ORF">WFZ85_01840</name>
</gene>
<comment type="caution">
    <text evidence="1">The sequence shown here is derived from an EMBL/GenBank/DDBJ whole genome shotgun (WGS) entry which is preliminary data.</text>
</comment>
<evidence type="ECO:0000313" key="1">
    <source>
        <dbReference type="EMBL" id="MEM0541345.1"/>
    </source>
</evidence>
<dbReference type="EMBL" id="JBCGDO010000001">
    <property type="protein sequence ID" value="MEM0541345.1"/>
    <property type="molecule type" value="Genomic_DNA"/>
</dbReference>
<accession>A0ABU9N141</accession>
<organism evidence="1 2">
    <name type="scientific">Flavobacterium aureirubrum</name>
    <dbReference type="NCBI Taxonomy" id="3133147"/>
    <lineage>
        <taxon>Bacteria</taxon>
        <taxon>Pseudomonadati</taxon>
        <taxon>Bacteroidota</taxon>
        <taxon>Flavobacteriia</taxon>
        <taxon>Flavobacteriales</taxon>
        <taxon>Flavobacteriaceae</taxon>
        <taxon>Flavobacterium</taxon>
    </lineage>
</organism>
<proteinExistence type="predicted"/>